<keyword evidence="7" id="KW-1185">Reference proteome</keyword>
<dbReference type="PIRSF" id="PIRSF001467">
    <property type="entry name" value="Peptidylpro_ismrse"/>
    <property type="match status" value="1"/>
</dbReference>
<reference evidence="6" key="2">
    <citation type="submission" date="2025-08" db="UniProtKB">
        <authorList>
            <consortium name="Ensembl"/>
        </authorList>
    </citation>
    <scope>IDENTIFICATION</scope>
</reference>
<dbReference type="PRINTS" id="PR00153">
    <property type="entry name" value="CSAPPISMRASE"/>
</dbReference>
<dbReference type="GO" id="GO:0006457">
    <property type="term" value="P:protein folding"/>
    <property type="evidence" value="ECO:0007669"/>
    <property type="project" value="TreeGrafter"/>
</dbReference>
<comment type="catalytic activity">
    <reaction evidence="1 4">
        <text>[protein]-peptidylproline (omega=180) = [protein]-peptidylproline (omega=0)</text>
        <dbReference type="Rhea" id="RHEA:16237"/>
        <dbReference type="Rhea" id="RHEA-COMP:10747"/>
        <dbReference type="Rhea" id="RHEA-COMP:10748"/>
        <dbReference type="ChEBI" id="CHEBI:83833"/>
        <dbReference type="ChEBI" id="CHEBI:83834"/>
        <dbReference type="EC" id="5.2.1.8"/>
    </reaction>
</comment>
<sequence length="160" mass="17879">SCKNTVALQIPPAIYSKYLGHVFYEMFADKVSKIAENFLSIDEGFCYKGSYFHRIIPESGNYTCHSGTGSKICGEKFDGKNFILKHVGPGILSMASARPNTNGSQWFPGFHLMSLSGWMVSYVIFGKIKESMDTVETMEHFRSRNAKTSNQQTIPSVAQE</sequence>
<evidence type="ECO:0000313" key="6">
    <source>
        <dbReference type="Ensembl" id="ENSOGAP00000018247.1"/>
    </source>
</evidence>
<dbReference type="InterPro" id="IPR029000">
    <property type="entry name" value="Cyclophilin-like_dom_sf"/>
</dbReference>
<protein>
    <recommendedName>
        <fullName evidence="4">Peptidyl-prolyl cis-trans isomerase</fullName>
        <shortName evidence="4">PPIase</shortName>
        <ecNumber evidence="4">5.2.1.8</ecNumber>
    </recommendedName>
</protein>
<dbReference type="InterPro" id="IPR024936">
    <property type="entry name" value="Cyclophilin-type_PPIase"/>
</dbReference>
<dbReference type="STRING" id="30611.ENSOGAP00000018247"/>
<dbReference type="GeneTree" id="ENSGT00950000183087"/>
<dbReference type="GO" id="GO:0005737">
    <property type="term" value="C:cytoplasm"/>
    <property type="evidence" value="ECO:0007669"/>
    <property type="project" value="TreeGrafter"/>
</dbReference>
<comment type="function">
    <text evidence="4">PPIases accelerate the folding of proteins. It catalyzes the cis-trans isomerization of proline imidic peptide bonds in oligopeptides.</text>
</comment>
<dbReference type="EMBL" id="AAQR03082864">
    <property type="status" value="NOT_ANNOTATED_CDS"/>
    <property type="molecule type" value="Genomic_DNA"/>
</dbReference>
<evidence type="ECO:0000259" key="5">
    <source>
        <dbReference type="PROSITE" id="PS50072"/>
    </source>
</evidence>
<organism evidence="6 7">
    <name type="scientific">Otolemur garnettii</name>
    <name type="common">Small-eared galago</name>
    <name type="synonym">Garnett's greater bushbaby</name>
    <dbReference type="NCBI Taxonomy" id="30611"/>
    <lineage>
        <taxon>Eukaryota</taxon>
        <taxon>Metazoa</taxon>
        <taxon>Chordata</taxon>
        <taxon>Craniata</taxon>
        <taxon>Vertebrata</taxon>
        <taxon>Euteleostomi</taxon>
        <taxon>Mammalia</taxon>
        <taxon>Eutheria</taxon>
        <taxon>Euarchontoglires</taxon>
        <taxon>Primates</taxon>
        <taxon>Strepsirrhini</taxon>
        <taxon>Lorisiformes</taxon>
        <taxon>Galagidae</taxon>
        <taxon>Otolemur</taxon>
    </lineage>
</organism>
<comment type="similarity">
    <text evidence="4">Belongs to the cyclophilin-type PPIase family.</text>
</comment>
<dbReference type="InParanoid" id="H0XQ56"/>
<dbReference type="eggNOG" id="KOG0865">
    <property type="taxonomic scope" value="Eukaryota"/>
</dbReference>
<dbReference type="Ensembl" id="ENSOGAT00000025249.1">
    <property type="protein sequence ID" value="ENSOGAP00000018247.1"/>
    <property type="gene ID" value="ENSOGAG00000032690.1"/>
</dbReference>
<dbReference type="PANTHER" id="PTHR11071:SF490">
    <property type="entry name" value="PEPTIDYL-PROLYL CIS-TRANS ISOMERASE A"/>
    <property type="match status" value="1"/>
</dbReference>
<dbReference type="GO" id="GO:0003755">
    <property type="term" value="F:peptidyl-prolyl cis-trans isomerase activity"/>
    <property type="evidence" value="ECO:0007669"/>
    <property type="project" value="UniProtKB-UniRule"/>
</dbReference>
<name>H0XQ56_OTOGA</name>
<evidence type="ECO:0000256" key="4">
    <source>
        <dbReference type="RuleBase" id="RU363019"/>
    </source>
</evidence>
<dbReference type="InterPro" id="IPR002130">
    <property type="entry name" value="Cyclophilin-type_PPIase_dom"/>
</dbReference>
<evidence type="ECO:0000256" key="1">
    <source>
        <dbReference type="ARBA" id="ARBA00000971"/>
    </source>
</evidence>
<proteinExistence type="inferred from homology"/>
<dbReference type="HOGENOM" id="CLU_012062_4_3_1"/>
<dbReference type="EC" id="5.2.1.8" evidence="4"/>
<evidence type="ECO:0000256" key="3">
    <source>
        <dbReference type="ARBA" id="ARBA00023235"/>
    </source>
</evidence>
<dbReference type="PROSITE" id="PS50072">
    <property type="entry name" value="CSA_PPIASE_2"/>
    <property type="match status" value="1"/>
</dbReference>
<accession>H0XQ56</accession>
<reference evidence="6" key="3">
    <citation type="submission" date="2025-09" db="UniProtKB">
        <authorList>
            <consortium name="Ensembl"/>
        </authorList>
    </citation>
    <scope>IDENTIFICATION</scope>
</reference>
<dbReference type="Gene3D" id="2.40.100.10">
    <property type="entry name" value="Cyclophilin-like"/>
    <property type="match status" value="1"/>
</dbReference>
<feature type="domain" description="PPIase cyclophilin-type" evidence="5">
    <location>
        <begin position="9"/>
        <end position="159"/>
    </location>
</feature>
<dbReference type="AlphaFoldDB" id="H0XQ56"/>
<evidence type="ECO:0000313" key="7">
    <source>
        <dbReference type="Proteomes" id="UP000005225"/>
    </source>
</evidence>
<dbReference type="Proteomes" id="UP000005225">
    <property type="component" value="Unassembled WGS sequence"/>
</dbReference>
<dbReference type="OMA" id="CMNIVEP"/>
<dbReference type="Pfam" id="PF00160">
    <property type="entry name" value="Pro_isomerase"/>
    <property type="match status" value="1"/>
</dbReference>
<reference evidence="7" key="1">
    <citation type="submission" date="2011-03" db="EMBL/GenBank/DDBJ databases">
        <title>Version 3 of the genome sequence of Otolemur garnettii (Bushbaby).</title>
        <authorList>
            <consortium name="The Broad Institute Genome Sequencing Platform"/>
            <person name="Di Palma F."/>
            <person name="Johnson J."/>
            <person name="Lander E.S."/>
            <person name="Lindblad-Toh K."/>
            <person name="Jaffe D.B."/>
            <person name="Gnerre S."/>
            <person name="MacCallum I."/>
            <person name="Przybylski D."/>
            <person name="Ribeiro F.J."/>
            <person name="Burton J.N."/>
            <person name="Walker B.J."/>
            <person name="Sharpe T."/>
            <person name="Hall G."/>
        </authorList>
    </citation>
    <scope>NUCLEOTIDE SEQUENCE [LARGE SCALE GENOMIC DNA]</scope>
</reference>
<dbReference type="PANTHER" id="PTHR11071">
    <property type="entry name" value="PEPTIDYL-PROLYL CIS-TRANS ISOMERASE"/>
    <property type="match status" value="1"/>
</dbReference>
<keyword evidence="3 4" id="KW-0413">Isomerase</keyword>
<keyword evidence="2 4" id="KW-0697">Rotamase</keyword>
<dbReference type="SUPFAM" id="SSF50891">
    <property type="entry name" value="Cyclophilin-like"/>
    <property type="match status" value="1"/>
</dbReference>
<dbReference type="GO" id="GO:0016018">
    <property type="term" value="F:cyclosporin A binding"/>
    <property type="evidence" value="ECO:0007669"/>
    <property type="project" value="TreeGrafter"/>
</dbReference>
<evidence type="ECO:0000256" key="2">
    <source>
        <dbReference type="ARBA" id="ARBA00023110"/>
    </source>
</evidence>